<feature type="compositionally biased region" description="Acidic residues" evidence="1">
    <location>
        <begin position="171"/>
        <end position="183"/>
    </location>
</feature>
<gene>
    <name evidence="2" type="ORF">QCA50_007273</name>
</gene>
<accession>A0AAW0G801</accession>
<dbReference type="PANTHER" id="PTHR43721">
    <property type="entry name" value="ELONGATION FACTOR TU-RELATED"/>
    <property type="match status" value="1"/>
</dbReference>
<dbReference type="PANTHER" id="PTHR43721:SF9">
    <property type="entry name" value="GTP-BINDING PROTEIN 1"/>
    <property type="match status" value="1"/>
</dbReference>
<feature type="compositionally biased region" description="Basic residues" evidence="1">
    <location>
        <begin position="295"/>
        <end position="306"/>
    </location>
</feature>
<dbReference type="GO" id="GO:0003746">
    <property type="term" value="F:translation elongation factor activity"/>
    <property type="evidence" value="ECO:0007669"/>
    <property type="project" value="TreeGrafter"/>
</dbReference>
<evidence type="ECO:0000256" key="1">
    <source>
        <dbReference type="SAM" id="MobiDB-lite"/>
    </source>
</evidence>
<feature type="region of interest" description="Disordered" evidence="1">
    <location>
        <begin position="153"/>
        <end position="184"/>
    </location>
</feature>
<proteinExistence type="predicted"/>
<dbReference type="InterPro" id="IPR050055">
    <property type="entry name" value="EF-Tu_GTPase"/>
</dbReference>
<feature type="compositionally biased region" description="Pro residues" evidence="1">
    <location>
        <begin position="16"/>
        <end position="25"/>
    </location>
</feature>
<keyword evidence="3" id="KW-1185">Reference proteome</keyword>
<protein>
    <recommendedName>
        <fullName evidence="4">GTP-binding protein 2</fullName>
    </recommendedName>
</protein>
<organism evidence="2 3">
    <name type="scientific">Cerrena zonata</name>
    <dbReference type="NCBI Taxonomy" id="2478898"/>
    <lineage>
        <taxon>Eukaryota</taxon>
        <taxon>Fungi</taxon>
        <taxon>Dikarya</taxon>
        <taxon>Basidiomycota</taxon>
        <taxon>Agaricomycotina</taxon>
        <taxon>Agaricomycetes</taxon>
        <taxon>Polyporales</taxon>
        <taxon>Cerrenaceae</taxon>
        <taxon>Cerrena</taxon>
    </lineage>
</organism>
<comment type="caution">
    <text evidence="2">The sequence shown here is derived from an EMBL/GenBank/DDBJ whole genome shotgun (WGS) entry which is preliminary data.</text>
</comment>
<dbReference type="Proteomes" id="UP001385951">
    <property type="component" value="Unassembled WGS sequence"/>
</dbReference>
<reference evidence="2 3" key="1">
    <citation type="submission" date="2022-09" db="EMBL/GenBank/DDBJ databases">
        <authorList>
            <person name="Palmer J.M."/>
        </authorList>
    </citation>
    <scope>NUCLEOTIDE SEQUENCE [LARGE SCALE GENOMIC DNA]</scope>
    <source>
        <strain evidence="2 3">DSM 7382</strain>
    </source>
</reference>
<dbReference type="AlphaFoldDB" id="A0AAW0G801"/>
<evidence type="ECO:0000313" key="2">
    <source>
        <dbReference type="EMBL" id="KAK7689481.1"/>
    </source>
</evidence>
<dbReference type="EMBL" id="JASBNA010000008">
    <property type="protein sequence ID" value="KAK7689481.1"/>
    <property type="molecule type" value="Genomic_DNA"/>
</dbReference>
<evidence type="ECO:0008006" key="4">
    <source>
        <dbReference type="Google" id="ProtNLM"/>
    </source>
</evidence>
<feature type="compositionally biased region" description="Basic and acidic residues" evidence="1">
    <location>
        <begin position="313"/>
        <end position="325"/>
    </location>
</feature>
<feature type="region of interest" description="Disordered" evidence="1">
    <location>
        <begin position="295"/>
        <end position="346"/>
    </location>
</feature>
<sequence length="466" mass="50800">MFGEYDEPENVRVPSPWDPFLPSPPTESSSLQSRRTGIPKLAPEVEEGNVEYKLKLTQISPARFARLVTQLKWRLLEGGGQAYYELGVADSGALIGLTRADLEESLGTLEEMAGEIGASVIVVKEIEVPPVMVALADKLSGYLDPETGEWADKMINKRPRAPRSDWSDTPADTEDDFSDDESTPELITPAMSSVASPYPAFTPSVAHSVFSNSERPATQPSPAIFTLDDDLALFSMEPEPDYSDTETKAPADPEIPDLDVDMWVDLEISSVFKPRGGRRRGHSMNAAVAHFGKRAHKSKQKTHHPWHGTSHTSAKDDPETKELRAQNRRIARDKRREERRRALQVPAQVSTSASAVSSVPVDVSVQFTDKEADSLVSGLTALQITAEETGTGVSQLVAQGVTDTSIAEEDIHGEMGPVAHAIEGKLSGSGNLEPRLIVEAMVVRKLSVDEGLFQVDFANLDSFMVS</sequence>
<name>A0AAW0G801_9APHY</name>
<feature type="region of interest" description="Disordered" evidence="1">
    <location>
        <begin position="1"/>
        <end position="38"/>
    </location>
</feature>
<feature type="compositionally biased region" description="Polar residues" evidence="1">
    <location>
        <begin position="26"/>
        <end position="35"/>
    </location>
</feature>
<evidence type="ECO:0000313" key="3">
    <source>
        <dbReference type="Proteomes" id="UP001385951"/>
    </source>
</evidence>